<dbReference type="InterPro" id="IPR037524">
    <property type="entry name" value="PA14/GLEYA"/>
</dbReference>
<dbReference type="RefSeq" id="WP_008613505.1">
    <property type="nucleotide sequence ID" value="NZ_JH651379.1"/>
</dbReference>
<keyword evidence="4" id="KW-1185">Reference proteome</keyword>
<dbReference type="SMART" id="SM00758">
    <property type="entry name" value="PA14"/>
    <property type="match status" value="1"/>
</dbReference>
<accession>I3C824</accession>
<dbReference type="InterPro" id="IPR016186">
    <property type="entry name" value="C-type_lectin-like/link_sf"/>
</dbReference>
<dbReference type="OrthoDB" id="279982at2"/>
<dbReference type="SMART" id="SM00034">
    <property type="entry name" value="CLECT"/>
    <property type="match status" value="1"/>
</dbReference>
<dbReference type="Gene3D" id="3.10.100.10">
    <property type="entry name" value="Mannose-Binding Protein A, subunit A"/>
    <property type="match status" value="1"/>
</dbReference>
<dbReference type="CDD" id="cd03603">
    <property type="entry name" value="CLECT_VCBS"/>
    <property type="match status" value="1"/>
</dbReference>
<dbReference type="SUPFAM" id="SSF56988">
    <property type="entry name" value="Anthrax protective antigen"/>
    <property type="match status" value="1"/>
</dbReference>
<dbReference type="Gene3D" id="3.90.182.10">
    <property type="entry name" value="Toxin - Anthrax Protective Antigen,domain 1"/>
    <property type="match status" value="1"/>
</dbReference>
<dbReference type="SUPFAM" id="SSF56436">
    <property type="entry name" value="C-type lectin-like"/>
    <property type="match status" value="1"/>
</dbReference>
<reference evidence="3 4" key="1">
    <citation type="submission" date="2012-02" db="EMBL/GenBank/DDBJ databases">
        <title>Improved High-Quality Draft genome of Joostella marina DSM 19592.</title>
        <authorList>
            <consortium name="US DOE Joint Genome Institute (JGI-PGF)"/>
            <person name="Lucas S."/>
            <person name="Copeland A."/>
            <person name="Lapidus A."/>
            <person name="Bruce D."/>
            <person name="Goodwin L."/>
            <person name="Pitluck S."/>
            <person name="Peters L."/>
            <person name="Chertkov O."/>
            <person name="Ovchinnikova G."/>
            <person name="Kyrpides N."/>
            <person name="Mavromatis K."/>
            <person name="Detter J.C."/>
            <person name="Han C."/>
            <person name="Land M."/>
            <person name="Hauser L."/>
            <person name="Markowitz V."/>
            <person name="Cheng J.-F."/>
            <person name="Hugenholtz P."/>
            <person name="Woyke T."/>
            <person name="Wu D."/>
            <person name="Tindall B."/>
            <person name="Brambilla E."/>
            <person name="Klenk H.-P."/>
            <person name="Eisen J.A."/>
        </authorList>
    </citation>
    <scope>NUCLEOTIDE SEQUENCE [LARGE SCALE GENOMIC DNA]</scope>
    <source>
        <strain evidence="3 4">DSM 19592</strain>
    </source>
</reference>
<proteinExistence type="predicted"/>
<dbReference type="InterPro" id="IPR028974">
    <property type="entry name" value="TSP_type-3_rpt"/>
</dbReference>
<protein>
    <submittedName>
        <fullName evidence="3">PA14 domain-containing protein</fullName>
    </submittedName>
</protein>
<dbReference type="InterPro" id="IPR013783">
    <property type="entry name" value="Ig-like_fold"/>
</dbReference>
<dbReference type="InterPro" id="IPR001304">
    <property type="entry name" value="C-type_lectin-like"/>
</dbReference>
<dbReference type="EMBL" id="JH651379">
    <property type="protein sequence ID" value="EIJ39767.1"/>
    <property type="molecule type" value="Genomic_DNA"/>
</dbReference>
<gene>
    <name evidence="3" type="ORF">JoomaDRAFT_2806</name>
</gene>
<dbReference type="STRING" id="926559.JoomaDRAFT_2806"/>
<dbReference type="PROSITE" id="PS51820">
    <property type="entry name" value="PA14"/>
    <property type="match status" value="1"/>
</dbReference>
<dbReference type="eggNOG" id="COG1361">
    <property type="taxonomic scope" value="Bacteria"/>
</dbReference>
<dbReference type="eggNOG" id="COG1524">
    <property type="taxonomic scope" value="Bacteria"/>
</dbReference>
<dbReference type="HOGENOM" id="CLU_008768_0_0_10"/>
<feature type="domain" description="C-type lectin" evidence="1">
    <location>
        <begin position="598"/>
        <end position="723"/>
    </location>
</feature>
<evidence type="ECO:0000313" key="3">
    <source>
        <dbReference type="EMBL" id="EIJ39767.1"/>
    </source>
</evidence>
<sequence>MNKLCFLVYLLLFPILIYGQTPPCSGVLDYEFYEGVPSGNTVDNIPTSGSLGMGQIGNFDVGALQNTIDPGDADTYSIRYRGYINITTAGNYTFYTTSDDGSKLYINGTQVVSNDGNHGSQERSGGVWLPSGKHSIQILFYENGGSSNLSVSYAGPSINKRPLPFSILSGLCNDLDKDGVKDNTDKDVDGDGILNDVECKSVGYVQEAKNIQYFYNVANVEGFPGTTYANNAVGNYEGQSNLFLKFPQVLPIGSTISLVVEADPSVSGSDFNIEKTNSTGVSNEGYVGQGVARPTKSTLNIVTKSSLQYVKIIAYQIGFRIYGATYTLPSNDCSTVDTDNDGIPDYKDLDSDGDGIPDNVEAQTTLGYIAPSGNRTNGVDNAYGANGIIPVDTDGDGTPDFLDINSDDQGNNDALEAGLTLSNADSDNDGLDNSTDTSVGYADPGGTIDNPLTGAVVLPDMDSDVNSGGDVDFRDANDGIDNNPPEINAVGNLIHCIGGSTPIVESVSITDDQDSLEKVFIQISENYDDGDLLSYNNSITGITSSWNPTEGKLTLTGPATLEAFEQAVLAVRYSSTAVLNDATKDISIVLSELNFLESSGHYYEYIPSEGITWTVAKAAAEARNFYGVQGYLATITSADEAALLGEQSPGAGWIGASDAAVEGEWKWVTGPEAGQQFWQGTGGGTVVNGMYANWNTGEPNQSGDEDYAHINAPGTGFDGSWNDLSNTGATSGAYQPKGYLVEYGGLNSGETFPDVSAVTKITPFVINEGNQPEDQTVFVGNNASFSVTAKNVNTYQWQESTDGGTTFSDITDAINYSGYTTASLEVLNPEIEKEGYVYRLVINNTEGGCEYVSENAKLFVRVQTVITNRNKTYRVNKN</sequence>
<dbReference type="InterPro" id="IPR016187">
    <property type="entry name" value="CTDL_fold"/>
</dbReference>
<evidence type="ECO:0000313" key="4">
    <source>
        <dbReference type="Proteomes" id="UP000004690"/>
    </source>
</evidence>
<dbReference type="GO" id="GO:0005509">
    <property type="term" value="F:calcium ion binding"/>
    <property type="evidence" value="ECO:0007669"/>
    <property type="project" value="InterPro"/>
</dbReference>
<dbReference type="AlphaFoldDB" id="I3C824"/>
<evidence type="ECO:0000259" key="2">
    <source>
        <dbReference type="PROSITE" id="PS51820"/>
    </source>
</evidence>
<dbReference type="Pfam" id="PF07691">
    <property type="entry name" value="PA14"/>
    <property type="match status" value="1"/>
</dbReference>
<dbReference type="Gene3D" id="2.60.40.10">
    <property type="entry name" value="Immunoglobulins"/>
    <property type="match status" value="1"/>
</dbReference>
<evidence type="ECO:0000259" key="1">
    <source>
        <dbReference type="PROSITE" id="PS50041"/>
    </source>
</evidence>
<feature type="domain" description="PA14" evidence="2">
    <location>
        <begin position="23"/>
        <end position="167"/>
    </location>
</feature>
<dbReference type="SUPFAM" id="SSF103647">
    <property type="entry name" value="TSP type-3 repeat"/>
    <property type="match status" value="1"/>
</dbReference>
<dbReference type="InterPro" id="IPR011658">
    <property type="entry name" value="PA14_dom"/>
</dbReference>
<dbReference type="eggNOG" id="COG3291">
    <property type="taxonomic scope" value="Bacteria"/>
</dbReference>
<dbReference type="Proteomes" id="UP000004690">
    <property type="component" value="Unassembled WGS sequence"/>
</dbReference>
<dbReference type="InterPro" id="IPR034007">
    <property type="entry name" value="CTLD_bac"/>
</dbReference>
<name>I3C824_9FLAO</name>
<organism evidence="3 4">
    <name type="scientific">Galbibacter orientalis DSM 19592</name>
    <dbReference type="NCBI Taxonomy" id="926559"/>
    <lineage>
        <taxon>Bacteria</taxon>
        <taxon>Pseudomonadati</taxon>
        <taxon>Bacteroidota</taxon>
        <taxon>Flavobacteriia</taxon>
        <taxon>Flavobacteriales</taxon>
        <taxon>Flavobacteriaceae</taxon>
        <taxon>Galbibacter</taxon>
    </lineage>
</organism>
<dbReference type="PROSITE" id="PS50041">
    <property type="entry name" value="C_TYPE_LECTIN_2"/>
    <property type="match status" value="1"/>
</dbReference>